<accession>A0A6C0HLJ2</accession>
<reference evidence="1" key="1">
    <citation type="journal article" date="2020" name="Nature">
        <title>Giant virus diversity and host interactions through global metagenomics.</title>
        <authorList>
            <person name="Schulz F."/>
            <person name="Roux S."/>
            <person name="Paez-Espino D."/>
            <person name="Jungbluth S."/>
            <person name="Walsh D.A."/>
            <person name="Denef V.J."/>
            <person name="McMahon K.D."/>
            <person name="Konstantinidis K.T."/>
            <person name="Eloe-Fadrosh E.A."/>
            <person name="Kyrpides N.C."/>
            <person name="Woyke T."/>
        </authorList>
    </citation>
    <scope>NUCLEOTIDE SEQUENCE</scope>
    <source>
        <strain evidence="1">GVMAG-M-3300023184-13</strain>
    </source>
</reference>
<dbReference type="AlphaFoldDB" id="A0A6C0HLJ2"/>
<name>A0A6C0HLJ2_9ZZZZ</name>
<evidence type="ECO:0000313" key="1">
    <source>
        <dbReference type="EMBL" id="QHT81359.1"/>
    </source>
</evidence>
<protein>
    <submittedName>
        <fullName evidence="1">Uncharacterized protein</fullName>
    </submittedName>
</protein>
<organism evidence="1">
    <name type="scientific">viral metagenome</name>
    <dbReference type="NCBI Taxonomy" id="1070528"/>
    <lineage>
        <taxon>unclassified sequences</taxon>
        <taxon>metagenomes</taxon>
        <taxon>organismal metagenomes</taxon>
    </lineage>
</organism>
<dbReference type="EMBL" id="MN739981">
    <property type="protein sequence ID" value="QHT81359.1"/>
    <property type="molecule type" value="Genomic_DNA"/>
</dbReference>
<sequence>MELIYNFTNPSTLDMFTIDNANLYCKTYGESLISDGQAKTTIHETVPVGYFNMLIEKLSTLTIKCISDDYIILSIKEYTDDAGYYAPPGLKEIKIRSINKEISICYVNCQSVAEQCYIKNYKLALFSFDQDNMLFTNFTNFPFIDENVKNLTLWLNTKIDESCTYFNNLPFLESLTITSHLTAHFVDNVDINCTLNNLSFTLIKLEINCKNLKYPIESMPSSLECFIVKCNSYNFPIDYPQNLKHFELDCNDYSYGIENLPDSVVFIGISYNNVKELPPKLPKKCKYLLYNNCPNELYTELTKRKLKVLLLKHRKKQMFPRENANIYMYKHLDPQNAIYIY</sequence>
<proteinExistence type="predicted"/>